<dbReference type="CDD" id="cd01167">
    <property type="entry name" value="bac_FRK"/>
    <property type="match status" value="1"/>
</dbReference>
<comment type="similarity">
    <text evidence="1">Belongs to the carbohydrate kinase PfkB family.</text>
</comment>
<dbReference type="PROSITE" id="PS00584">
    <property type="entry name" value="PFKB_KINASES_2"/>
    <property type="match status" value="1"/>
</dbReference>
<dbReference type="GO" id="GO:0016301">
    <property type="term" value="F:kinase activity"/>
    <property type="evidence" value="ECO:0007669"/>
    <property type="project" value="UniProtKB-KW"/>
</dbReference>
<evidence type="ECO:0000256" key="3">
    <source>
        <dbReference type="ARBA" id="ARBA00022777"/>
    </source>
</evidence>
<gene>
    <name evidence="5" type="ORF">FYJ80_09995</name>
</gene>
<proteinExistence type="inferred from homology"/>
<reference evidence="5 6" key="1">
    <citation type="submission" date="2019-08" db="EMBL/GenBank/DDBJ databases">
        <title>In-depth cultivation of the pig gut microbiome towards novel bacterial diversity and tailored functional studies.</title>
        <authorList>
            <person name="Wylensek D."/>
            <person name="Hitch T.C.A."/>
            <person name="Clavel T."/>
        </authorList>
    </citation>
    <scope>NUCLEOTIDE SEQUENCE [LARGE SCALE GENOMIC DNA]</scope>
    <source>
        <strain evidence="5 6">NM-380-WT-3C1</strain>
    </source>
</reference>
<evidence type="ECO:0000256" key="2">
    <source>
        <dbReference type="ARBA" id="ARBA00022679"/>
    </source>
</evidence>
<dbReference type="Gene3D" id="3.40.1190.20">
    <property type="match status" value="1"/>
</dbReference>
<keyword evidence="2" id="KW-0808">Transferase</keyword>
<dbReference type="EMBL" id="VUNN01000025">
    <property type="protein sequence ID" value="MSU07093.1"/>
    <property type="molecule type" value="Genomic_DNA"/>
</dbReference>
<dbReference type="InterPro" id="IPR011611">
    <property type="entry name" value="PfkB_dom"/>
</dbReference>
<dbReference type="InterPro" id="IPR029056">
    <property type="entry name" value="Ribokinase-like"/>
</dbReference>
<sequence>MDFISFGEILFDVFPDKATLGGAPLNVAGHLTKLGLNGAILSAVGNDELGKRALNEIEALGLSTDMIATLDYETGKAIITLNGKNAEYEFNDPCAWDNIPLQALPENVTLIYYGTLAQRGNSKNTLKELLNSVQSQHRFFDVNIRKHFYSDEIIKEGVENATILKLNDEEVDIVLDALKIEMRGYRGLEELFKEYNLDLILLTKGKEGTMCFKNKWYRVPCAPVEVVDTVGAGDSLSAGFLASYIKTGDLEKSLLFGSHIADYVVTKRGAIPEYDDNLVQYLKGISLI</sequence>
<dbReference type="AlphaFoldDB" id="A0A7X2PDY5"/>
<dbReference type="InterPro" id="IPR050306">
    <property type="entry name" value="PfkB_Carbo_kinase"/>
</dbReference>
<dbReference type="PROSITE" id="PS00583">
    <property type="entry name" value="PFKB_KINASES_1"/>
    <property type="match status" value="1"/>
</dbReference>
<accession>A0A7X2PDY5</accession>
<name>A0A7X2PDY5_9SPIO</name>
<dbReference type="PANTHER" id="PTHR43085">
    <property type="entry name" value="HEXOKINASE FAMILY MEMBER"/>
    <property type="match status" value="1"/>
</dbReference>
<dbReference type="Pfam" id="PF00294">
    <property type="entry name" value="PfkB"/>
    <property type="match status" value="1"/>
</dbReference>
<dbReference type="Proteomes" id="UP000460549">
    <property type="component" value="Unassembled WGS sequence"/>
</dbReference>
<evidence type="ECO:0000256" key="1">
    <source>
        <dbReference type="ARBA" id="ARBA00010688"/>
    </source>
</evidence>
<evidence type="ECO:0000313" key="5">
    <source>
        <dbReference type="EMBL" id="MSU07093.1"/>
    </source>
</evidence>
<dbReference type="SUPFAM" id="SSF53613">
    <property type="entry name" value="Ribokinase-like"/>
    <property type="match status" value="1"/>
</dbReference>
<dbReference type="RefSeq" id="WP_154426516.1">
    <property type="nucleotide sequence ID" value="NZ_JAQYGB010000065.1"/>
</dbReference>
<organism evidence="5 6">
    <name type="scientific">Bullifex porci</name>
    <dbReference type="NCBI Taxonomy" id="2606638"/>
    <lineage>
        <taxon>Bacteria</taxon>
        <taxon>Pseudomonadati</taxon>
        <taxon>Spirochaetota</taxon>
        <taxon>Spirochaetia</taxon>
        <taxon>Spirochaetales</taxon>
        <taxon>Spirochaetaceae</taxon>
        <taxon>Bullifex</taxon>
    </lineage>
</organism>
<comment type="caution">
    <text evidence="5">The sequence shown here is derived from an EMBL/GenBank/DDBJ whole genome shotgun (WGS) entry which is preliminary data.</text>
</comment>
<protein>
    <submittedName>
        <fullName evidence="5">Carbohydrate kinase</fullName>
    </submittedName>
</protein>
<evidence type="ECO:0000259" key="4">
    <source>
        <dbReference type="Pfam" id="PF00294"/>
    </source>
</evidence>
<dbReference type="InterPro" id="IPR002173">
    <property type="entry name" value="Carboh/pur_kinase_PfkB_CS"/>
</dbReference>
<evidence type="ECO:0000313" key="6">
    <source>
        <dbReference type="Proteomes" id="UP000460549"/>
    </source>
</evidence>
<feature type="domain" description="Carbohydrate kinase PfkB" evidence="4">
    <location>
        <begin position="18"/>
        <end position="272"/>
    </location>
</feature>
<keyword evidence="3 5" id="KW-0418">Kinase</keyword>
<keyword evidence="6" id="KW-1185">Reference proteome</keyword>
<dbReference type="PANTHER" id="PTHR43085:SF57">
    <property type="entry name" value="CARBOHYDRATE KINASE PFKB DOMAIN-CONTAINING PROTEIN"/>
    <property type="match status" value="1"/>
</dbReference>